<dbReference type="AlphaFoldDB" id="A0AAD7NUA6"/>
<proteinExistence type="predicted"/>
<evidence type="ECO:0008006" key="3">
    <source>
        <dbReference type="Google" id="ProtNLM"/>
    </source>
</evidence>
<name>A0AAD7NUA6_9AGAR</name>
<sequence>MSNTMAPCLTIATCIHRLPTETLILIFLLHADSSSRFIPQVHHFRGELENLANLRLLTLSQVSRWHAAVLETPTLWTNIELDCVLWRTASSLERIVALLAATLRRSRDLPLILQITADGNIPLHPRIFQLLASHSRRWSALTMFCDVSGICFSALEGRLPMPKRLQLTSLRVSPPNPFSYLKGVPALRRLHVTSVLLDGISRGTLQNLVECGCEATSASHIARCISLLSQLPTTTSTFELLVDCNTTSTDASHKIDLHIAPQTSTISSLALALGTGHPQHSLDILAQILGSLTLPALREIQFECVHYPPGILEWPHGQFVALSERSGFQHTLKTLNVAQVHISEPILLKLLSMLPALEELEIADKRKVDGKGADVVLISDTLLRALACAPRGPDACPVTLLIPHLCILRCASRLQ</sequence>
<keyword evidence="2" id="KW-1185">Reference proteome</keyword>
<accession>A0AAD7NUA6</accession>
<protein>
    <recommendedName>
        <fullName evidence="3">F-box domain-containing protein</fullName>
    </recommendedName>
</protein>
<evidence type="ECO:0000313" key="1">
    <source>
        <dbReference type="EMBL" id="KAJ7775372.1"/>
    </source>
</evidence>
<organism evidence="1 2">
    <name type="scientific">Mycena metata</name>
    <dbReference type="NCBI Taxonomy" id="1033252"/>
    <lineage>
        <taxon>Eukaryota</taxon>
        <taxon>Fungi</taxon>
        <taxon>Dikarya</taxon>
        <taxon>Basidiomycota</taxon>
        <taxon>Agaricomycotina</taxon>
        <taxon>Agaricomycetes</taxon>
        <taxon>Agaricomycetidae</taxon>
        <taxon>Agaricales</taxon>
        <taxon>Marasmiineae</taxon>
        <taxon>Mycenaceae</taxon>
        <taxon>Mycena</taxon>
    </lineage>
</organism>
<dbReference type="Proteomes" id="UP001215598">
    <property type="component" value="Unassembled WGS sequence"/>
</dbReference>
<reference evidence="1" key="1">
    <citation type="submission" date="2023-03" db="EMBL/GenBank/DDBJ databases">
        <title>Massive genome expansion in bonnet fungi (Mycena s.s.) driven by repeated elements and novel gene families across ecological guilds.</title>
        <authorList>
            <consortium name="Lawrence Berkeley National Laboratory"/>
            <person name="Harder C.B."/>
            <person name="Miyauchi S."/>
            <person name="Viragh M."/>
            <person name="Kuo A."/>
            <person name="Thoen E."/>
            <person name="Andreopoulos B."/>
            <person name="Lu D."/>
            <person name="Skrede I."/>
            <person name="Drula E."/>
            <person name="Henrissat B."/>
            <person name="Morin E."/>
            <person name="Kohler A."/>
            <person name="Barry K."/>
            <person name="LaButti K."/>
            <person name="Morin E."/>
            <person name="Salamov A."/>
            <person name="Lipzen A."/>
            <person name="Mereny Z."/>
            <person name="Hegedus B."/>
            <person name="Baldrian P."/>
            <person name="Stursova M."/>
            <person name="Weitz H."/>
            <person name="Taylor A."/>
            <person name="Grigoriev I.V."/>
            <person name="Nagy L.G."/>
            <person name="Martin F."/>
            <person name="Kauserud H."/>
        </authorList>
    </citation>
    <scope>NUCLEOTIDE SEQUENCE</scope>
    <source>
        <strain evidence="1">CBHHK182m</strain>
    </source>
</reference>
<comment type="caution">
    <text evidence="1">The sequence shown here is derived from an EMBL/GenBank/DDBJ whole genome shotgun (WGS) entry which is preliminary data.</text>
</comment>
<dbReference type="EMBL" id="JARKIB010000010">
    <property type="protein sequence ID" value="KAJ7775372.1"/>
    <property type="molecule type" value="Genomic_DNA"/>
</dbReference>
<gene>
    <name evidence="1" type="ORF">B0H16DRAFT_1879799</name>
</gene>
<evidence type="ECO:0000313" key="2">
    <source>
        <dbReference type="Proteomes" id="UP001215598"/>
    </source>
</evidence>